<evidence type="ECO:0000256" key="11">
    <source>
        <dbReference type="HAMAP-Rule" id="MF_00920"/>
    </source>
</evidence>
<comment type="similarity">
    <text evidence="11">Belongs to the GTP-binding SRP family. FtsY subfamily.</text>
</comment>
<dbReference type="SMART" id="SM00963">
    <property type="entry name" value="SRP54_N"/>
    <property type="match status" value="1"/>
</dbReference>
<comment type="catalytic activity">
    <reaction evidence="9 11">
        <text>GTP + H2O = GDP + phosphate + H(+)</text>
        <dbReference type="Rhea" id="RHEA:19669"/>
        <dbReference type="ChEBI" id="CHEBI:15377"/>
        <dbReference type="ChEBI" id="CHEBI:15378"/>
        <dbReference type="ChEBI" id="CHEBI:37565"/>
        <dbReference type="ChEBI" id="CHEBI:43474"/>
        <dbReference type="ChEBI" id="CHEBI:58189"/>
        <dbReference type="EC" id="3.6.5.4"/>
    </reaction>
</comment>
<evidence type="ECO:0000259" key="15">
    <source>
        <dbReference type="SMART" id="SM00963"/>
    </source>
</evidence>
<dbReference type="InterPro" id="IPR013822">
    <property type="entry name" value="Signal_recog_particl_SRP54_hlx"/>
</dbReference>
<dbReference type="EC" id="3.6.5.4" evidence="11"/>
<dbReference type="GO" id="GO:0005737">
    <property type="term" value="C:cytoplasm"/>
    <property type="evidence" value="ECO:0007669"/>
    <property type="project" value="UniProtKB-SubCell"/>
</dbReference>
<dbReference type="InterPro" id="IPR042101">
    <property type="entry name" value="SRP54_N_sf"/>
</dbReference>
<dbReference type="GO" id="GO:0005886">
    <property type="term" value="C:plasma membrane"/>
    <property type="evidence" value="ECO:0007669"/>
    <property type="project" value="UniProtKB-SubCell"/>
</dbReference>
<evidence type="ECO:0000256" key="8">
    <source>
        <dbReference type="ARBA" id="ARBA00023170"/>
    </source>
</evidence>
<dbReference type="InterPro" id="IPR036225">
    <property type="entry name" value="SRP/SRP_N"/>
</dbReference>
<dbReference type="NCBIfam" id="TIGR00064">
    <property type="entry name" value="ftsY"/>
    <property type="match status" value="1"/>
</dbReference>
<evidence type="ECO:0000256" key="4">
    <source>
        <dbReference type="ARBA" id="ARBA00022741"/>
    </source>
</evidence>
<dbReference type="Gene3D" id="1.20.120.140">
    <property type="entry name" value="Signal recognition particle SRP54, nucleotide-binding domain"/>
    <property type="match status" value="1"/>
</dbReference>
<dbReference type="InterPro" id="IPR004390">
    <property type="entry name" value="SR_rcpt_FtsY"/>
</dbReference>
<dbReference type="HAMAP" id="MF_00920">
    <property type="entry name" value="FtsY"/>
    <property type="match status" value="1"/>
</dbReference>
<evidence type="ECO:0000256" key="1">
    <source>
        <dbReference type="ARBA" id="ARBA00004515"/>
    </source>
</evidence>
<keyword evidence="4 11" id="KW-0547">Nucleotide-binding</keyword>
<keyword evidence="6 11" id="KW-0342">GTP-binding</keyword>
<keyword evidence="8 11" id="KW-0675">Receptor</keyword>
<dbReference type="Proteomes" id="UP001138751">
    <property type="component" value="Unassembled WGS sequence"/>
</dbReference>
<dbReference type="GO" id="GO:0005525">
    <property type="term" value="F:GTP binding"/>
    <property type="evidence" value="ECO:0007669"/>
    <property type="project" value="UniProtKB-UniRule"/>
</dbReference>
<reference evidence="16" key="1">
    <citation type="submission" date="2020-01" db="EMBL/GenBank/DDBJ databases">
        <authorList>
            <person name="Rat A."/>
        </authorList>
    </citation>
    <scope>NUCLEOTIDE SEQUENCE</scope>
    <source>
        <strain evidence="16">LMG 31231</strain>
    </source>
</reference>
<evidence type="ECO:0000256" key="10">
    <source>
        <dbReference type="ARBA" id="ARBA00053570"/>
    </source>
</evidence>
<dbReference type="FunFam" id="1.20.120.140:FF:000002">
    <property type="entry name" value="Signal recognition particle receptor FtsY"/>
    <property type="match status" value="1"/>
</dbReference>
<feature type="region of interest" description="Disordered" evidence="12">
    <location>
        <begin position="24"/>
        <end position="54"/>
    </location>
</feature>
<evidence type="ECO:0000256" key="6">
    <source>
        <dbReference type="ARBA" id="ARBA00023134"/>
    </source>
</evidence>
<dbReference type="Pfam" id="PF00448">
    <property type="entry name" value="SRP54"/>
    <property type="match status" value="1"/>
</dbReference>
<feature type="binding site" evidence="11">
    <location>
        <begin position="257"/>
        <end position="264"/>
    </location>
    <ligand>
        <name>GTP</name>
        <dbReference type="ChEBI" id="CHEBI:37565"/>
    </ligand>
</feature>
<feature type="compositionally biased region" description="Low complexity" evidence="12">
    <location>
        <begin position="43"/>
        <end position="54"/>
    </location>
</feature>
<accession>A0A9X9WRT2</accession>
<dbReference type="EMBL" id="JAAEDM010000003">
    <property type="protein sequence ID" value="MBR0669861.1"/>
    <property type="molecule type" value="Genomic_DNA"/>
</dbReference>
<organism evidence="16 17">
    <name type="scientific">Neoroseomonas soli</name>
    <dbReference type="NCBI Taxonomy" id="1081025"/>
    <lineage>
        <taxon>Bacteria</taxon>
        <taxon>Pseudomonadati</taxon>
        <taxon>Pseudomonadota</taxon>
        <taxon>Alphaproteobacteria</taxon>
        <taxon>Acetobacterales</taxon>
        <taxon>Acetobacteraceae</taxon>
        <taxon>Neoroseomonas</taxon>
    </lineage>
</organism>
<evidence type="ECO:0000256" key="12">
    <source>
        <dbReference type="SAM" id="MobiDB-lite"/>
    </source>
</evidence>
<reference evidence="16" key="2">
    <citation type="journal article" date="2021" name="Syst. Appl. Microbiol.">
        <title>Roseomonas hellenica sp. nov., isolated from roots of wild-growing Alkanna tinctoria.</title>
        <authorList>
            <person name="Rat A."/>
            <person name="Naranjo H.D."/>
            <person name="Lebbe L."/>
            <person name="Cnockaert M."/>
            <person name="Krigas N."/>
            <person name="Grigoriadou K."/>
            <person name="Maloupa E."/>
            <person name="Willems A."/>
        </authorList>
    </citation>
    <scope>NUCLEOTIDE SEQUENCE</scope>
    <source>
        <strain evidence="16">LMG 31231</strain>
    </source>
</reference>
<dbReference type="PANTHER" id="PTHR43134">
    <property type="entry name" value="SIGNAL RECOGNITION PARTICLE RECEPTOR SUBUNIT ALPHA"/>
    <property type="match status" value="1"/>
</dbReference>
<dbReference type="AlphaFoldDB" id="A0A9X9WRT2"/>
<keyword evidence="3 11" id="KW-0963">Cytoplasm</keyword>
<feature type="binding site" evidence="11">
    <location>
        <begin position="404"/>
        <end position="407"/>
    </location>
    <ligand>
        <name>GTP</name>
        <dbReference type="ChEBI" id="CHEBI:37565"/>
    </ligand>
</feature>
<dbReference type="InterPro" id="IPR027417">
    <property type="entry name" value="P-loop_NTPase"/>
</dbReference>
<keyword evidence="17" id="KW-1185">Reference proteome</keyword>
<feature type="domain" description="SRP54-type proteins GTP-binding" evidence="14">
    <location>
        <begin position="250"/>
        <end position="452"/>
    </location>
</feature>
<name>A0A9X9WRT2_9PROT</name>
<proteinExistence type="inferred from homology"/>
<comment type="caution">
    <text evidence="16">The sequence shown here is derived from an EMBL/GenBank/DDBJ whole genome shotgun (WGS) entry which is preliminary data.</text>
</comment>
<feature type="domain" description="Signal recognition particle SRP54 helical bundle" evidence="15">
    <location>
        <begin position="156"/>
        <end position="235"/>
    </location>
</feature>
<dbReference type="GO" id="GO:0005047">
    <property type="term" value="F:signal recognition particle binding"/>
    <property type="evidence" value="ECO:0007669"/>
    <property type="project" value="TreeGrafter"/>
</dbReference>
<evidence type="ECO:0000313" key="17">
    <source>
        <dbReference type="Proteomes" id="UP001138751"/>
    </source>
</evidence>
<evidence type="ECO:0000256" key="9">
    <source>
        <dbReference type="ARBA" id="ARBA00048027"/>
    </source>
</evidence>
<feature type="domain" description="AAA+ ATPase" evidence="13">
    <location>
        <begin position="249"/>
        <end position="454"/>
    </location>
</feature>
<gene>
    <name evidence="11 16" type="primary">ftsY</name>
    <name evidence="16" type="ORF">GXW76_01630</name>
</gene>
<feature type="binding site" evidence="11">
    <location>
        <begin position="340"/>
        <end position="344"/>
    </location>
    <ligand>
        <name>GTP</name>
        <dbReference type="ChEBI" id="CHEBI:37565"/>
    </ligand>
</feature>
<protein>
    <recommendedName>
        <fullName evidence="11">Signal recognition particle receptor FtsY</fullName>
        <shortName evidence="11">SRP receptor</shortName>
        <ecNumber evidence="11">3.6.5.4</ecNumber>
    </recommendedName>
</protein>
<comment type="subcellular location">
    <subcellularLocation>
        <location evidence="1">Cell inner membrane</location>
        <topology evidence="1">Peripheral membrane protein</topology>
        <orientation evidence="1">Cytoplasmic side</orientation>
    </subcellularLocation>
    <subcellularLocation>
        <location evidence="11">Cell membrane</location>
        <topology evidence="11">Peripheral membrane protein</topology>
        <orientation evidence="11">Cytoplasmic side</orientation>
    </subcellularLocation>
    <subcellularLocation>
        <location evidence="11">Cytoplasm</location>
    </subcellularLocation>
</comment>
<evidence type="ECO:0000256" key="2">
    <source>
        <dbReference type="ARBA" id="ARBA00022475"/>
    </source>
</evidence>
<feature type="compositionally biased region" description="Low complexity" evidence="12">
    <location>
        <begin position="103"/>
        <end position="148"/>
    </location>
</feature>
<keyword evidence="2 11" id="KW-1003">Cell membrane</keyword>
<comment type="function">
    <text evidence="10 11">Involved in targeting and insertion of nascent membrane proteins into the cytoplasmic membrane. Acts as a receptor for the complex formed by the signal recognition particle (SRP) and the ribosome-nascent chain (RNC). Interaction with SRP-RNC leads to the transfer of the RNC complex to the Sec translocase for insertion into the membrane, the hydrolysis of GTP by both Ffh and FtsY, and the dissociation of the SRP-FtsY complex into the individual components.</text>
</comment>
<evidence type="ECO:0000256" key="3">
    <source>
        <dbReference type="ARBA" id="ARBA00022490"/>
    </source>
</evidence>
<dbReference type="InterPro" id="IPR003593">
    <property type="entry name" value="AAA+_ATPase"/>
</dbReference>
<evidence type="ECO:0000259" key="14">
    <source>
        <dbReference type="SMART" id="SM00962"/>
    </source>
</evidence>
<dbReference type="FunFam" id="3.40.50.300:FF:000053">
    <property type="entry name" value="Signal recognition particle receptor FtsY"/>
    <property type="match status" value="1"/>
</dbReference>
<evidence type="ECO:0000256" key="5">
    <source>
        <dbReference type="ARBA" id="ARBA00022801"/>
    </source>
</evidence>
<keyword evidence="7 11" id="KW-0472">Membrane</keyword>
<dbReference type="InterPro" id="IPR000897">
    <property type="entry name" value="SRP54_GTPase_dom"/>
</dbReference>
<evidence type="ECO:0000256" key="7">
    <source>
        <dbReference type="ARBA" id="ARBA00023136"/>
    </source>
</evidence>
<comment type="subunit">
    <text evidence="11">Part of the signal recognition particle protein translocation system, which is composed of SRP and FtsY. SRP is a ribonucleoprotein composed of Ffh and a 4.5S RNA molecule.</text>
</comment>
<evidence type="ECO:0000313" key="16">
    <source>
        <dbReference type="EMBL" id="MBR0669861.1"/>
    </source>
</evidence>
<dbReference type="GO" id="GO:0003924">
    <property type="term" value="F:GTPase activity"/>
    <property type="evidence" value="ECO:0007669"/>
    <property type="project" value="UniProtKB-UniRule"/>
</dbReference>
<dbReference type="SUPFAM" id="SSF52540">
    <property type="entry name" value="P-loop containing nucleoside triphosphate hydrolases"/>
    <property type="match status" value="1"/>
</dbReference>
<dbReference type="GO" id="GO:0006614">
    <property type="term" value="P:SRP-dependent cotranslational protein targeting to membrane"/>
    <property type="evidence" value="ECO:0007669"/>
    <property type="project" value="InterPro"/>
</dbReference>
<dbReference type="Gene3D" id="3.40.50.300">
    <property type="entry name" value="P-loop containing nucleotide triphosphate hydrolases"/>
    <property type="match status" value="1"/>
</dbReference>
<keyword evidence="5 11" id="KW-0378">Hydrolase</keyword>
<dbReference type="CDD" id="cd17874">
    <property type="entry name" value="FtsY"/>
    <property type="match status" value="1"/>
</dbReference>
<dbReference type="SMART" id="SM00382">
    <property type="entry name" value="AAA"/>
    <property type="match status" value="1"/>
</dbReference>
<dbReference type="SMART" id="SM00962">
    <property type="entry name" value="SRP54"/>
    <property type="match status" value="1"/>
</dbReference>
<dbReference type="PANTHER" id="PTHR43134:SF1">
    <property type="entry name" value="SIGNAL RECOGNITION PARTICLE RECEPTOR SUBUNIT ALPHA"/>
    <property type="match status" value="1"/>
</dbReference>
<sequence length="454" mass="46925">MPVEIPPPSGGAPVVEAWAPASIATPPAPVADAGRPSDATRQPATARAAPPVPAAEAAWSAPLVETLPRPEVAPAAEAASGTAFYAPLAEAPPRPPLAPSAPAPAALPAASPSEPAAVATTAPLPAGHTATSADTTAAAPAPQPGTEPRQGWFSRLKAGLARSTAKLTDSVTTLFRKRRLDEEALEELEETLIAADLGVAASRRIVEGFRKTRFGKEVTDEEVKATLAEEIAAILAPVAQPLVIEPARAPHVVLVVGVNGTGKTTTIAKLGRQYREAGLKTGFVAGDTFRAAAVEQLQVWADRTGARFFPPAKPGADAAGLAFDALGTARAEGLDVLLVDTAGRLHNKSALMEELRKVIRVIRRVDETAPHSVLLVLDATTGQNAVQQVKVFKEMVDVSGLAVTKLDGSAKGGVVVALAQEFGLPVHVVGVGEKAEDLRPFEARDYARGLLGLE</sequence>
<feature type="region of interest" description="Disordered" evidence="12">
    <location>
        <begin position="95"/>
        <end position="151"/>
    </location>
</feature>
<evidence type="ECO:0000259" key="13">
    <source>
        <dbReference type="SMART" id="SM00382"/>
    </source>
</evidence>
<dbReference type="SUPFAM" id="SSF47364">
    <property type="entry name" value="Domain of the SRP/SRP receptor G-proteins"/>
    <property type="match status" value="1"/>
</dbReference>
<dbReference type="Pfam" id="PF02881">
    <property type="entry name" value="SRP54_N"/>
    <property type="match status" value="1"/>
</dbReference>